<keyword evidence="3" id="KW-1185">Reference proteome</keyword>
<sequence length="371" mass="40258">MKSGTRRSAVCLLVLSFSIHSASAADETDAAVKLRGFGTIGAAHSSLKQADFVGSPLQDSGAGATHKWAFGVDSKLGLQLDARLTDRLDGVVQVVSQQRSDVGYRPQVEWAYLKYEIAPDFLLRAGRVILPAFMVSESRLVGYANHWARPPIESYNLSPFSNSDGVDVSYQSQLGSGRNTIQLIYGNLDAEAVDVTPRGTEILRARFRDIVAINDTYEIGNWTWRAAAITGKAHAPSLDSRLKFFNLGVGYDVGNWFVQAELSRLLFPGAVRPSTARYVTLGLRQGSLTPYLIYSSVASSDSQVALLPNDQRSYSAGVRWDFSRQASVKLQLDRVSIRGGAGGNGFFINTRPDFVSGSGATVVSAVIDFTF</sequence>
<dbReference type="OrthoDB" id="197869at2"/>
<feature type="signal peptide" evidence="1">
    <location>
        <begin position="1"/>
        <end position="24"/>
    </location>
</feature>
<dbReference type="InterPro" id="IPR023614">
    <property type="entry name" value="Porin_dom_sf"/>
</dbReference>
<dbReference type="EMBL" id="QYUO01000003">
    <property type="protein sequence ID" value="RJF91741.1"/>
    <property type="molecule type" value="Genomic_DNA"/>
</dbReference>
<gene>
    <name evidence="2" type="ORF">D3871_23905</name>
</gene>
<reference evidence="3" key="1">
    <citation type="submission" date="2018-09" db="EMBL/GenBank/DDBJ databases">
        <authorList>
            <person name="Zhu H."/>
        </authorList>
    </citation>
    <scope>NUCLEOTIDE SEQUENCE [LARGE SCALE GENOMIC DNA]</scope>
    <source>
        <strain evidence="3">K1R23-30</strain>
    </source>
</reference>
<proteinExistence type="predicted"/>
<comment type="caution">
    <text evidence="2">The sequence shown here is derived from an EMBL/GenBank/DDBJ whole genome shotgun (WGS) entry which is preliminary data.</text>
</comment>
<dbReference type="Gene3D" id="2.40.160.10">
    <property type="entry name" value="Porin"/>
    <property type="match status" value="1"/>
</dbReference>
<evidence type="ECO:0000313" key="3">
    <source>
        <dbReference type="Proteomes" id="UP000265955"/>
    </source>
</evidence>
<dbReference type="SUPFAM" id="SSF56935">
    <property type="entry name" value="Porins"/>
    <property type="match status" value="1"/>
</dbReference>
<accession>A0A3A3FEG1</accession>
<organism evidence="2 3">
    <name type="scientific">Noviherbaspirillum saxi</name>
    <dbReference type="NCBI Taxonomy" id="2320863"/>
    <lineage>
        <taxon>Bacteria</taxon>
        <taxon>Pseudomonadati</taxon>
        <taxon>Pseudomonadota</taxon>
        <taxon>Betaproteobacteria</taxon>
        <taxon>Burkholderiales</taxon>
        <taxon>Oxalobacteraceae</taxon>
        <taxon>Noviherbaspirillum</taxon>
    </lineage>
</organism>
<evidence type="ECO:0008006" key="4">
    <source>
        <dbReference type="Google" id="ProtNLM"/>
    </source>
</evidence>
<dbReference type="RefSeq" id="WP_119771639.1">
    <property type="nucleotide sequence ID" value="NZ_QYUO01000003.1"/>
</dbReference>
<evidence type="ECO:0000256" key="1">
    <source>
        <dbReference type="SAM" id="SignalP"/>
    </source>
</evidence>
<name>A0A3A3FEG1_9BURK</name>
<feature type="chain" id="PRO_5017311571" description="Porin" evidence="1">
    <location>
        <begin position="25"/>
        <end position="371"/>
    </location>
</feature>
<keyword evidence="1" id="KW-0732">Signal</keyword>
<evidence type="ECO:0000313" key="2">
    <source>
        <dbReference type="EMBL" id="RJF91741.1"/>
    </source>
</evidence>
<protein>
    <recommendedName>
        <fullName evidence="4">Porin</fullName>
    </recommendedName>
</protein>
<dbReference type="Proteomes" id="UP000265955">
    <property type="component" value="Unassembled WGS sequence"/>
</dbReference>
<dbReference type="AlphaFoldDB" id="A0A3A3FEG1"/>